<feature type="region of interest" description="Disordered" evidence="8">
    <location>
        <begin position="1161"/>
        <end position="1408"/>
    </location>
</feature>
<keyword evidence="3" id="KW-0547">Nucleotide-binding</keyword>
<evidence type="ECO:0000256" key="5">
    <source>
        <dbReference type="ARBA" id="ARBA00022833"/>
    </source>
</evidence>
<evidence type="ECO:0000259" key="9">
    <source>
        <dbReference type="PROSITE" id="PS51805"/>
    </source>
</evidence>
<dbReference type="CDD" id="cd15571">
    <property type="entry name" value="ePHD"/>
    <property type="match status" value="1"/>
</dbReference>
<dbReference type="Gene3D" id="1.10.8.60">
    <property type="match status" value="1"/>
</dbReference>
<feature type="compositionally biased region" description="Polar residues" evidence="8">
    <location>
        <begin position="1329"/>
        <end position="1343"/>
    </location>
</feature>
<evidence type="ECO:0000256" key="3">
    <source>
        <dbReference type="ARBA" id="ARBA00022741"/>
    </source>
</evidence>
<dbReference type="PROSITE" id="PS00674">
    <property type="entry name" value="AAA"/>
    <property type="match status" value="1"/>
</dbReference>
<keyword evidence="6" id="KW-0067">ATP-binding</keyword>
<dbReference type="GO" id="GO:0045815">
    <property type="term" value="P:transcription initiation-coupled chromatin remodeling"/>
    <property type="evidence" value="ECO:0000318"/>
    <property type="project" value="GO_Central"/>
</dbReference>
<dbReference type="GO" id="GO:0006337">
    <property type="term" value="P:nucleosome disassembly"/>
    <property type="evidence" value="ECO:0000318"/>
    <property type="project" value="GO_Central"/>
</dbReference>
<reference evidence="10 11" key="1">
    <citation type="journal article" date="2014" name="Nat. Commun.">
        <title>Klebsormidium flaccidum genome reveals primary factors for plant terrestrial adaptation.</title>
        <authorList>
            <person name="Hori K."/>
            <person name="Maruyama F."/>
            <person name="Fujisawa T."/>
            <person name="Togashi T."/>
            <person name="Yamamoto N."/>
            <person name="Seo M."/>
            <person name="Sato S."/>
            <person name="Yamada T."/>
            <person name="Mori H."/>
            <person name="Tajima N."/>
            <person name="Moriyama T."/>
            <person name="Ikeuchi M."/>
            <person name="Watanabe M."/>
            <person name="Wada H."/>
            <person name="Kobayashi K."/>
            <person name="Saito M."/>
            <person name="Masuda T."/>
            <person name="Sasaki-Sekimoto Y."/>
            <person name="Mashiguchi K."/>
            <person name="Awai K."/>
            <person name="Shimojima M."/>
            <person name="Masuda S."/>
            <person name="Iwai M."/>
            <person name="Nobusawa T."/>
            <person name="Narise T."/>
            <person name="Kondo S."/>
            <person name="Saito H."/>
            <person name="Sato R."/>
            <person name="Murakawa M."/>
            <person name="Ihara Y."/>
            <person name="Oshima-Yamada Y."/>
            <person name="Ohtaka K."/>
            <person name="Satoh M."/>
            <person name="Sonobe K."/>
            <person name="Ishii M."/>
            <person name="Ohtani R."/>
            <person name="Kanamori-Sato M."/>
            <person name="Honoki R."/>
            <person name="Miyazaki D."/>
            <person name="Mochizuki H."/>
            <person name="Umetsu J."/>
            <person name="Higashi K."/>
            <person name="Shibata D."/>
            <person name="Kamiya Y."/>
            <person name="Sato N."/>
            <person name="Nakamura Y."/>
            <person name="Tabata S."/>
            <person name="Ida S."/>
            <person name="Kurokawa K."/>
            <person name="Ohta H."/>
        </authorList>
    </citation>
    <scope>NUCLEOTIDE SEQUENCE [LARGE SCALE GENOMIC DNA]</scope>
    <source>
        <strain evidence="10 11">NIES-2285</strain>
    </source>
</reference>
<comment type="similarity">
    <text evidence="1">Belongs to the AAA ATPase family.</text>
</comment>
<organism evidence="10 11">
    <name type="scientific">Klebsormidium nitens</name>
    <name type="common">Green alga</name>
    <name type="synonym">Ulothrix nitens</name>
    <dbReference type="NCBI Taxonomy" id="105231"/>
    <lineage>
        <taxon>Eukaryota</taxon>
        <taxon>Viridiplantae</taxon>
        <taxon>Streptophyta</taxon>
        <taxon>Klebsormidiophyceae</taxon>
        <taxon>Klebsormidiales</taxon>
        <taxon>Klebsormidiaceae</taxon>
        <taxon>Klebsormidium</taxon>
    </lineage>
</organism>
<feature type="compositionally biased region" description="Basic and acidic residues" evidence="8">
    <location>
        <begin position="1217"/>
        <end position="1235"/>
    </location>
</feature>
<protein>
    <submittedName>
        <fullName evidence="10">Putative AAA+-type ATPase</fullName>
    </submittedName>
</protein>
<dbReference type="GO" id="GO:0005634">
    <property type="term" value="C:nucleus"/>
    <property type="evidence" value="ECO:0000318"/>
    <property type="project" value="GO_Central"/>
</dbReference>
<sequence>MAGPAAVPKCAFCGGGPDGEPPDDVMERAREARRNRPLSEKERARLALELGRQEQRRRGFLGPLLGPLSEKVGLAGVWVHRECAIWSPEVYFADSGHLKNVAAAVRRGRLLRCVFCQRGGPTMGCWIERCPKSYHLACARADGCHFNHADYLITCHDHAVMVRRPKRHRLAQNGPPEPHKRARPWPLPVPEPQPEIAPPEHGKRARRAAAVAAVQRISITARQDAEREAARGGDLAADEAEFLKRERRRLQRDIARIAPLRLGGAEPGADMGGPPGWESVAGLRHVVDCLKEMVVFPLLYPAAFARLGEGPPRGVLLHGHPGTGKTLVARALAGACSRGPHQVAFFARKGADCLGKYVGDAERQLRLLFQVAAASAPSIIFFDEMDGLAPARQVTASDQTHASVVATLLALLDGATPRGAVVVIAATNRPDAIDAALRRPGRFDREIYFPLPSLPDRAAILGVHTAAWPSPPPPTTLRALAKATPGYAGADLAALAAQAALVALKRSLGGRIPEPPATAPLSPAVHVTANDWARALAAAPSPASRRSCQALLAVPPSTPLPPPLVPLLGPPLAGLLLALRQDGRAVLPPTACSAAGAVAAALADVSNPSSSATPADAALWGWASAAERAAVGALLKAGVLSGPGSEEPGNDADWNADEKESHGNGGGVRVLVTGTGAVGQEALVGALVALLEGGDGEVHSASLGAMLMAGHGDPVQGLSRILSDVRGRRAAILVMPRLESWATVQVPPPEGDEGPAVSVASAAWKMFLQQICGAPNAAPALILATAGMPTTSLPTSVASFFGGHSSINTEAMHTSERTPSATTPKLVKGATWQLAKGASGGAVGCFRVALVGGDPPREAAMFRWAAHSSAAAVAHSFLRKEKALRSSAEEEGQAAGERKRKREPSVGVVAEEKGNGDTEGVQNNGITQDTGVAGAPDDFPTVGPETETGLPSSNVDSDGMGGNLAEGDPPPNANITSVPINPTEGDSPPQKRVRLSSPGGEPAVENGGGGPTATALRWCGRQLLSAPQWGCLRRASAIVTWEKEARKRPLDVARAASSSPAPAAGTQAPPLRDATPPPPSGGLVGVARTALSDGFSSAAELSAAVGRVLARVRRREENERSKRRRLEMGGDAEQEGYPPVLAAAAALQDTVAGWEYALGKTQAAAGKGRLPGLEALPKTGAAREDERRREESVQARDPGYESEARRKGGTVAGRTLAHAEERGGQDAAKGGERSEPGGNKAGVAAGGEDAADGQDGMEAKGMEKLEGEMEQRGGPERERNVERKREGTEGSMAETSDGLLQPPAGGSEAVVGGGEAEPTKVHRGAVQQEAGSAASTVKEQTGTRVEGSGTDKNVDEAGVSLGSTGAETEAEKKERTELETEHRQESRGRGKDGCGATTRSDLWQGERKRATGVETGGWWAPECFSHLAEAILERYTNESERHETVAEAKVPEGSVSADLQSAKVDTESSGVEVDRILEVVAASNRRVQACLAGIGTEGKDTLCTFCQKHYEKRQEGWREEDGEKPDLRPICLGPLSDALRQLSAEVQK</sequence>
<evidence type="ECO:0000313" key="11">
    <source>
        <dbReference type="Proteomes" id="UP000054558"/>
    </source>
</evidence>
<feature type="region of interest" description="Disordered" evidence="8">
    <location>
        <begin position="1"/>
        <end position="25"/>
    </location>
</feature>
<dbReference type="SUPFAM" id="SSF52540">
    <property type="entry name" value="P-loop containing nucleoside triphosphate hydrolases"/>
    <property type="match status" value="1"/>
</dbReference>
<dbReference type="InterPro" id="IPR045199">
    <property type="entry name" value="ATAD2-like"/>
</dbReference>
<keyword evidence="5" id="KW-0862">Zinc</keyword>
<feature type="region of interest" description="Disordered" evidence="8">
    <location>
        <begin position="884"/>
        <end position="1010"/>
    </location>
</feature>
<dbReference type="OrthoDB" id="5421at2759"/>
<keyword evidence="11" id="KW-1185">Reference proteome</keyword>
<dbReference type="Pfam" id="PF00004">
    <property type="entry name" value="AAA"/>
    <property type="match status" value="1"/>
</dbReference>
<dbReference type="InterPro" id="IPR027417">
    <property type="entry name" value="P-loop_NTPase"/>
</dbReference>
<dbReference type="GO" id="GO:0005524">
    <property type="term" value="F:ATP binding"/>
    <property type="evidence" value="ECO:0007669"/>
    <property type="project" value="UniProtKB-KW"/>
</dbReference>
<feature type="compositionally biased region" description="Pro residues" evidence="8">
    <location>
        <begin position="185"/>
        <end position="197"/>
    </location>
</feature>
<dbReference type="Pfam" id="PF17862">
    <property type="entry name" value="AAA_lid_3"/>
    <property type="match status" value="1"/>
</dbReference>
<keyword evidence="7" id="KW-0103">Bromodomain</keyword>
<evidence type="ECO:0000256" key="1">
    <source>
        <dbReference type="ARBA" id="ARBA00006914"/>
    </source>
</evidence>
<feature type="compositionally biased region" description="Basic and acidic residues" evidence="8">
    <location>
        <begin position="1257"/>
        <end position="1288"/>
    </location>
</feature>
<dbReference type="GO" id="GO:0003682">
    <property type="term" value="F:chromatin binding"/>
    <property type="evidence" value="ECO:0000318"/>
    <property type="project" value="GO_Central"/>
</dbReference>
<feature type="region of interest" description="Disordered" evidence="8">
    <location>
        <begin position="168"/>
        <end position="201"/>
    </location>
</feature>
<dbReference type="Proteomes" id="UP000054558">
    <property type="component" value="Unassembled WGS sequence"/>
</dbReference>
<dbReference type="InterPro" id="IPR003959">
    <property type="entry name" value="ATPase_AAA_core"/>
</dbReference>
<dbReference type="STRING" id="105231.A0A1Y1HTL7"/>
<feature type="region of interest" description="Disordered" evidence="8">
    <location>
        <begin position="1113"/>
        <end position="1136"/>
    </location>
</feature>
<dbReference type="InterPro" id="IPR003593">
    <property type="entry name" value="AAA+_ATPase"/>
</dbReference>
<dbReference type="FunFam" id="3.40.50.300:FF:000061">
    <property type="entry name" value="ATPase family, AAA domain-containing 2"/>
    <property type="match status" value="1"/>
</dbReference>
<keyword evidence="4" id="KW-0863">Zinc-finger</keyword>
<evidence type="ECO:0000256" key="2">
    <source>
        <dbReference type="ARBA" id="ARBA00022723"/>
    </source>
</evidence>
<dbReference type="GO" id="GO:0042393">
    <property type="term" value="F:histone binding"/>
    <property type="evidence" value="ECO:0000318"/>
    <property type="project" value="GO_Central"/>
</dbReference>
<dbReference type="GO" id="GO:0016887">
    <property type="term" value="F:ATP hydrolysis activity"/>
    <property type="evidence" value="ECO:0000318"/>
    <property type="project" value="GO_Central"/>
</dbReference>
<accession>A0A1Y1HTL7</accession>
<feature type="compositionally biased region" description="Low complexity" evidence="8">
    <location>
        <begin position="1053"/>
        <end position="1074"/>
    </location>
</feature>
<dbReference type="OMA" id="HYHASAG"/>
<dbReference type="Gene3D" id="3.30.40.10">
    <property type="entry name" value="Zinc/RING finger domain, C3HC4 (zinc finger)"/>
    <property type="match status" value="1"/>
</dbReference>
<feature type="region of interest" description="Disordered" evidence="8">
    <location>
        <begin position="640"/>
        <end position="667"/>
    </location>
</feature>
<dbReference type="InterPro" id="IPR003960">
    <property type="entry name" value="ATPase_AAA_CS"/>
</dbReference>
<dbReference type="EMBL" id="DF237030">
    <property type="protein sequence ID" value="GAQ81473.1"/>
    <property type="molecule type" value="Genomic_DNA"/>
</dbReference>
<feature type="compositionally biased region" description="Basic and acidic residues" evidence="8">
    <location>
        <begin position="1369"/>
        <end position="1392"/>
    </location>
</feature>
<dbReference type="PANTHER" id="PTHR23069">
    <property type="entry name" value="AAA DOMAIN-CONTAINING"/>
    <property type="match status" value="1"/>
</dbReference>
<feature type="compositionally biased region" description="Low complexity" evidence="8">
    <location>
        <begin position="1241"/>
        <end position="1256"/>
    </location>
</feature>
<dbReference type="GO" id="GO:0006334">
    <property type="term" value="P:nucleosome assembly"/>
    <property type="evidence" value="ECO:0000318"/>
    <property type="project" value="GO_Central"/>
</dbReference>
<dbReference type="InterPro" id="IPR041569">
    <property type="entry name" value="AAA_lid_3"/>
</dbReference>
<dbReference type="Gene3D" id="3.40.50.300">
    <property type="entry name" value="P-loop containing nucleotide triphosphate hydrolases"/>
    <property type="match status" value="1"/>
</dbReference>
<evidence type="ECO:0000256" key="4">
    <source>
        <dbReference type="ARBA" id="ARBA00022771"/>
    </source>
</evidence>
<dbReference type="InterPro" id="IPR034732">
    <property type="entry name" value="EPHD"/>
</dbReference>
<evidence type="ECO:0000313" key="10">
    <source>
        <dbReference type="EMBL" id="GAQ81473.1"/>
    </source>
</evidence>
<feature type="region of interest" description="Disordered" evidence="8">
    <location>
        <begin position="1050"/>
        <end position="1084"/>
    </location>
</feature>
<evidence type="ECO:0000256" key="7">
    <source>
        <dbReference type="ARBA" id="ARBA00023117"/>
    </source>
</evidence>
<feature type="domain" description="PHD-type" evidence="9">
    <location>
        <begin position="45"/>
        <end position="159"/>
    </location>
</feature>
<dbReference type="Pfam" id="PF13771">
    <property type="entry name" value="zf-HC5HC2H"/>
    <property type="match status" value="1"/>
</dbReference>
<dbReference type="PROSITE" id="PS51805">
    <property type="entry name" value="EPHD"/>
    <property type="match status" value="1"/>
</dbReference>
<gene>
    <name evidence="10" type="ORF">KFL_000810140</name>
</gene>
<keyword evidence="2" id="KW-0479">Metal-binding</keyword>
<feature type="compositionally biased region" description="Basic and acidic residues" evidence="8">
    <location>
        <begin position="1181"/>
        <end position="1206"/>
    </location>
</feature>
<dbReference type="SMART" id="SM00382">
    <property type="entry name" value="AAA"/>
    <property type="match status" value="1"/>
</dbReference>
<feature type="compositionally biased region" description="Polar residues" evidence="8">
    <location>
        <begin position="920"/>
        <end position="930"/>
    </location>
</feature>
<evidence type="ECO:0000256" key="6">
    <source>
        <dbReference type="ARBA" id="ARBA00022840"/>
    </source>
</evidence>
<name>A0A1Y1HTL7_KLENI</name>
<dbReference type="PANTHER" id="PTHR23069:SF7">
    <property type="entry name" value="P-LOOP CONTAINING NUCLEOSIDE TRIPHOSPHATE HYDROLASES SUPERFAMILY PROTEIN"/>
    <property type="match status" value="1"/>
</dbReference>
<evidence type="ECO:0000256" key="8">
    <source>
        <dbReference type="SAM" id="MobiDB-lite"/>
    </source>
</evidence>
<proteinExistence type="inferred from homology"/>
<dbReference type="InterPro" id="IPR013083">
    <property type="entry name" value="Znf_RING/FYVE/PHD"/>
</dbReference>
<dbReference type="GO" id="GO:0008270">
    <property type="term" value="F:zinc ion binding"/>
    <property type="evidence" value="ECO:0007669"/>
    <property type="project" value="UniProtKB-KW"/>
</dbReference>